<evidence type="ECO:0000313" key="2">
    <source>
        <dbReference type="Proteomes" id="UP000016922"/>
    </source>
</evidence>
<dbReference type="RefSeq" id="XP_008078737.1">
    <property type="nucleotide sequence ID" value="XM_008080546.1"/>
</dbReference>
<dbReference type="KEGG" id="glz:GLAREA_06598"/>
<dbReference type="HOGENOM" id="CLU_036740_1_0_1"/>
<dbReference type="eggNOG" id="ENOG502QRP7">
    <property type="taxonomic scope" value="Eukaryota"/>
</dbReference>
<dbReference type="GO" id="GO:0016757">
    <property type="term" value="F:glycosyltransferase activity"/>
    <property type="evidence" value="ECO:0007669"/>
    <property type="project" value="UniProtKB-KW"/>
</dbReference>
<dbReference type="GeneID" id="19465651"/>
<dbReference type="PANTHER" id="PTHR34144:SF5">
    <property type="entry name" value="ALPHA-1,3-MANNOSYLTRANSFERASE CMT1"/>
    <property type="match status" value="1"/>
</dbReference>
<keyword evidence="1" id="KW-0328">Glycosyltransferase</keyword>
<dbReference type="InterPro" id="IPR021047">
    <property type="entry name" value="Mannosyltransferase_CMT1"/>
</dbReference>
<sequence>MLRFPGAGPLQFKRFLLTSSLITAAFFFWLRLNRYRETEVSVYDFANGFPQAPSIPHESRSSQLSHTIDAAATSVIAQSSHATGATLVSSPIATTQKNSTESRVENATLLALAPLYHKAIFDPGDESFPRLKCPSLTHSRYDYLQDKLGNVASGDQKYYFAINLHDSIQIIPRLLGSVVETMRFLGFDRCTLSIIEGRSVDGTYEVLKSLAPALGKLGVTYHFNSSDVNPEVGNRIGNLAALRNDALEPLRASPTYENASVIFLNDVAICMEDILELVHQRITLEADMVCGMDWKNLWKDPTFYDVWIARTMTGDSFFEVGEDGNWDSAWNLFWSDDKTQQRFQDHLPFQVFSCWNGGAVFGARPFFKTAIEFRAPREGECFNGEPAIFCKELWWLGYGKIAVIPTVNLEYSDEGAELVRELRGTPSTFTLEDGLSKIEWVKEPPEKVRCVTNYDQQTWGAWNESMPEPPAHS</sequence>
<dbReference type="OMA" id="CYMGEPT"/>
<name>S3D707_GLAL2</name>
<gene>
    <name evidence="1" type="ORF">GLAREA_06598</name>
</gene>
<dbReference type="InterPro" id="IPR029044">
    <property type="entry name" value="Nucleotide-diphossugar_trans"/>
</dbReference>
<protein>
    <submittedName>
        <fullName evidence="1">Alpha-1,3-mannosyltransferase CMT1</fullName>
    </submittedName>
</protein>
<keyword evidence="2" id="KW-1185">Reference proteome</keyword>
<dbReference type="AlphaFoldDB" id="S3D707"/>
<proteinExistence type="predicted"/>
<dbReference type="Proteomes" id="UP000016922">
    <property type="component" value="Unassembled WGS sequence"/>
</dbReference>
<dbReference type="PANTHER" id="PTHR34144">
    <property type="entry name" value="CHROMOSOME 8, WHOLE GENOME SHOTGUN SEQUENCE"/>
    <property type="match status" value="1"/>
</dbReference>
<dbReference type="OrthoDB" id="262547at2759"/>
<organism evidence="1 2">
    <name type="scientific">Glarea lozoyensis (strain ATCC 20868 / MF5171)</name>
    <dbReference type="NCBI Taxonomy" id="1116229"/>
    <lineage>
        <taxon>Eukaryota</taxon>
        <taxon>Fungi</taxon>
        <taxon>Dikarya</taxon>
        <taxon>Ascomycota</taxon>
        <taxon>Pezizomycotina</taxon>
        <taxon>Leotiomycetes</taxon>
        <taxon>Helotiales</taxon>
        <taxon>Helotiaceae</taxon>
        <taxon>Glarea</taxon>
    </lineage>
</organism>
<keyword evidence="1" id="KW-0808">Transferase</keyword>
<evidence type="ECO:0000313" key="1">
    <source>
        <dbReference type="EMBL" id="EPE33585.1"/>
    </source>
</evidence>
<reference evidence="1 2" key="1">
    <citation type="journal article" date="2013" name="BMC Genomics">
        <title>Genomics-driven discovery of the pneumocandin biosynthetic gene cluster in the fungus Glarea lozoyensis.</title>
        <authorList>
            <person name="Chen L."/>
            <person name="Yue Q."/>
            <person name="Zhang X."/>
            <person name="Xiang M."/>
            <person name="Wang C."/>
            <person name="Li S."/>
            <person name="Che Y."/>
            <person name="Ortiz-Lopez F.J."/>
            <person name="Bills G.F."/>
            <person name="Liu X."/>
            <person name="An Z."/>
        </authorList>
    </citation>
    <scope>NUCLEOTIDE SEQUENCE [LARGE SCALE GENOMIC DNA]</scope>
    <source>
        <strain evidence="2">ATCC 20868 / MF5171</strain>
    </source>
</reference>
<dbReference type="SUPFAM" id="SSF53448">
    <property type="entry name" value="Nucleotide-diphospho-sugar transferases"/>
    <property type="match status" value="1"/>
</dbReference>
<dbReference type="Pfam" id="PF11735">
    <property type="entry name" value="CAP59_mtransfer"/>
    <property type="match status" value="1"/>
</dbReference>
<accession>S3D707</accession>
<dbReference type="EMBL" id="KE145357">
    <property type="protein sequence ID" value="EPE33585.1"/>
    <property type="molecule type" value="Genomic_DNA"/>
</dbReference>